<gene>
    <name evidence="5" type="ORF">UFOPK1495_01101</name>
    <name evidence="6" type="ORF">UFOPK1603_00165</name>
    <name evidence="7" type="ORF">UFOPK1711_01754</name>
    <name evidence="8" type="ORF">UFOPK2143_00271</name>
    <name evidence="9" type="ORF">UFOPK2350_00473</name>
</gene>
<evidence type="ECO:0000313" key="6">
    <source>
        <dbReference type="EMBL" id="CAB4555371.1"/>
    </source>
</evidence>
<evidence type="ECO:0000313" key="7">
    <source>
        <dbReference type="EMBL" id="CAB4589724.1"/>
    </source>
</evidence>
<dbReference type="EMBL" id="CAEZTR010000158">
    <property type="protein sequence ID" value="CAB4589724.1"/>
    <property type="molecule type" value="Genomic_DNA"/>
</dbReference>
<comment type="similarity">
    <text evidence="1">Belongs to the PstS family.</text>
</comment>
<dbReference type="EMBL" id="CAEZVV010000008">
    <property type="protein sequence ID" value="CAB4636502.1"/>
    <property type="molecule type" value="Genomic_DNA"/>
</dbReference>
<evidence type="ECO:0000256" key="3">
    <source>
        <dbReference type="ARBA" id="ARBA00022592"/>
    </source>
</evidence>
<dbReference type="InterPro" id="IPR005673">
    <property type="entry name" value="ABC_phos-bd_PstS"/>
</dbReference>
<dbReference type="EMBL" id="CAEZSU010000112">
    <property type="protein sequence ID" value="CAB4554520.1"/>
    <property type="molecule type" value="Genomic_DNA"/>
</dbReference>
<dbReference type="Gene3D" id="3.40.190.10">
    <property type="entry name" value="Periplasmic binding protein-like II"/>
    <property type="match status" value="2"/>
</dbReference>
<dbReference type="GO" id="GO:0043190">
    <property type="term" value="C:ATP-binding cassette (ABC) transporter complex"/>
    <property type="evidence" value="ECO:0007669"/>
    <property type="project" value="InterPro"/>
</dbReference>
<dbReference type="NCBIfam" id="TIGR00975">
    <property type="entry name" value="3a0107s03"/>
    <property type="match status" value="1"/>
</dbReference>
<organism evidence="9">
    <name type="scientific">freshwater metagenome</name>
    <dbReference type="NCBI Taxonomy" id="449393"/>
    <lineage>
        <taxon>unclassified sequences</taxon>
        <taxon>metagenomes</taxon>
        <taxon>ecological metagenomes</taxon>
    </lineage>
</organism>
<evidence type="ECO:0000256" key="1">
    <source>
        <dbReference type="ARBA" id="ARBA00008725"/>
    </source>
</evidence>
<dbReference type="GO" id="GO:0042301">
    <property type="term" value="F:phosphate ion binding"/>
    <property type="evidence" value="ECO:0007669"/>
    <property type="project" value="InterPro"/>
</dbReference>
<dbReference type="PROSITE" id="PS51257">
    <property type="entry name" value="PROKAR_LIPOPROTEIN"/>
    <property type="match status" value="1"/>
</dbReference>
<dbReference type="AlphaFoldDB" id="A0A6J6MIY7"/>
<dbReference type="PANTHER" id="PTHR42996:SF1">
    <property type="entry name" value="PHOSPHATE-BINDING PROTEIN PSTS"/>
    <property type="match status" value="1"/>
</dbReference>
<dbReference type="InterPro" id="IPR050962">
    <property type="entry name" value="Phosphate-bind_PstS"/>
</dbReference>
<feature type="domain" description="PBP" evidence="4">
    <location>
        <begin position="49"/>
        <end position="329"/>
    </location>
</feature>
<dbReference type="GO" id="GO:0035435">
    <property type="term" value="P:phosphate ion transmembrane transport"/>
    <property type="evidence" value="ECO:0007669"/>
    <property type="project" value="InterPro"/>
</dbReference>
<dbReference type="Pfam" id="PF12849">
    <property type="entry name" value="PBP_like_2"/>
    <property type="match status" value="1"/>
</dbReference>
<evidence type="ECO:0000313" key="5">
    <source>
        <dbReference type="EMBL" id="CAB4554520.1"/>
    </source>
</evidence>
<evidence type="ECO:0000259" key="4">
    <source>
        <dbReference type="Pfam" id="PF12849"/>
    </source>
</evidence>
<dbReference type="PIRSF" id="PIRSF002756">
    <property type="entry name" value="PstS"/>
    <property type="match status" value="1"/>
</dbReference>
<proteinExistence type="inferred from homology"/>
<keyword evidence="3" id="KW-0592">Phosphate transport</keyword>
<dbReference type="SUPFAM" id="SSF53850">
    <property type="entry name" value="Periplasmic binding protein-like II"/>
    <property type="match status" value="1"/>
</dbReference>
<evidence type="ECO:0000313" key="8">
    <source>
        <dbReference type="EMBL" id="CAB4636502.1"/>
    </source>
</evidence>
<sequence>MRSSKRGLVWLLAVLVAVGLVAGACGSSSSDSSSSTTKAASKYDYKSLSGTLNGSGATFPKNFYEDAIASFKADASGVTVNYNAVGSGQGKKDLAAGTTDWAGSDSLVKDDEKANFKGPFLYFPTVAAPITVSYNLSGVKELKLSPETLAKIFMGTITTWNDAAIAADNSGVTLPNTAITVAVRSDGSGTTSNFSKYLAAAAPSIFTVTAGDSVAWPKAQAGKGNAGVAQIVKDTAGAIGYVDLSDAKATGLSTALIKNKDGKYVAPTLEGATAALAGATIKDDLTYNPLNAAGAEAYPITAPTYVIVYTTPSANTAAIKGWLTYLLTEAQDLAKDVDFAPLPAALRDKALAQITQIQG</sequence>
<name>A0A6J6MIY7_9ZZZZ</name>
<keyword evidence="2" id="KW-0813">Transport</keyword>
<dbReference type="PANTHER" id="PTHR42996">
    <property type="entry name" value="PHOSPHATE-BINDING PROTEIN PSTS"/>
    <property type="match status" value="1"/>
</dbReference>
<reference evidence="9" key="1">
    <citation type="submission" date="2020-05" db="EMBL/GenBank/DDBJ databases">
        <authorList>
            <person name="Chiriac C."/>
            <person name="Salcher M."/>
            <person name="Ghai R."/>
            <person name="Kavagutti S V."/>
        </authorList>
    </citation>
    <scope>NUCLEOTIDE SEQUENCE</scope>
</reference>
<dbReference type="CDD" id="cd13565">
    <property type="entry name" value="PBP2_PstS"/>
    <property type="match status" value="1"/>
</dbReference>
<dbReference type="EMBL" id="CAEZTG010000008">
    <property type="protein sequence ID" value="CAB4555371.1"/>
    <property type="molecule type" value="Genomic_DNA"/>
</dbReference>
<protein>
    <submittedName>
        <fullName evidence="9">Unannotated protein</fullName>
    </submittedName>
</protein>
<dbReference type="InterPro" id="IPR024370">
    <property type="entry name" value="PBP_domain"/>
</dbReference>
<evidence type="ECO:0000256" key="2">
    <source>
        <dbReference type="ARBA" id="ARBA00022448"/>
    </source>
</evidence>
<dbReference type="EMBL" id="CAEZXE010000027">
    <property type="protein sequence ID" value="CAB4673108.1"/>
    <property type="molecule type" value="Genomic_DNA"/>
</dbReference>
<accession>A0A6J6MIY7</accession>
<evidence type="ECO:0000313" key="9">
    <source>
        <dbReference type="EMBL" id="CAB4673108.1"/>
    </source>
</evidence>